<gene>
    <name evidence="1" type="ORF">AVEN_29537_1</name>
</gene>
<accession>A0A4Y2URG0</accession>
<name>A0A4Y2URG0_ARAVE</name>
<keyword evidence="2" id="KW-1185">Reference proteome</keyword>
<evidence type="ECO:0000313" key="2">
    <source>
        <dbReference type="Proteomes" id="UP000499080"/>
    </source>
</evidence>
<proteinExistence type="predicted"/>
<dbReference type="EMBL" id="BGPR01038916">
    <property type="protein sequence ID" value="GBO14812.1"/>
    <property type="molecule type" value="Genomic_DNA"/>
</dbReference>
<sequence>MVFLPIEDVQWSSVCSISLGSGGQATIDSIFKSHNLTYEIKIVKIGLIVGAGGCLMVFLPIEDVQWSSVCRFARGREGQATIDGISRRHKLSYEIKIVEIGPVGGAGGLVM</sequence>
<protein>
    <submittedName>
        <fullName evidence="1">Uncharacterized protein</fullName>
    </submittedName>
</protein>
<comment type="caution">
    <text evidence="1">The sequence shown here is derived from an EMBL/GenBank/DDBJ whole genome shotgun (WGS) entry which is preliminary data.</text>
</comment>
<organism evidence="1 2">
    <name type="scientific">Araneus ventricosus</name>
    <name type="common">Orbweaver spider</name>
    <name type="synonym">Epeira ventricosa</name>
    <dbReference type="NCBI Taxonomy" id="182803"/>
    <lineage>
        <taxon>Eukaryota</taxon>
        <taxon>Metazoa</taxon>
        <taxon>Ecdysozoa</taxon>
        <taxon>Arthropoda</taxon>
        <taxon>Chelicerata</taxon>
        <taxon>Arachnida</taxon>
        <taxon>Araneae</taxon>
        <taxon>Araneomorphae</taxon>
        <taxon>Entelegynae</taxon>
        <taxon>Araneoidea</taxon>
        <taxon>Araneidae</taxon>
        <taxon>Araneus</taxon>
    </lineage>
</organism>
<dbReference type="Proteomes" id="UP000499080">
    <property type="component" value="Unassembled WGS sequence"/>
</dbReference>
<dbReference type="AlphaFoldDB" id="A0A4Y2URG0"/>
<reference evidence="1 2" key="1">
    <citation type="journal article" date="2019" name="Sci. Rep.">
        <title>Orb-weaving spider Araneus ventricosus genome elucidates the spidroin gene catalogue.</title>
        <authorList>
            <person name="Kono N."/>
            <person name="Nakamura H."/>
            <person name="Ohtoshi R."/>
            <person name="Moran D.A.P."/>
            <person name="Shinohara A."/>
            <person name="Yoshida Y."/>
            <person name="Fujiwara M."/>
            <person name="Mori M."/>
            <person name="Tomita M."/>
            <person name="Arakawa K."/>
        </authorList>
    </citation>
    <scope>NUCLEOTIDE SEQUENCE [LARGE SCALE GENOMIC DNA]</scope>
</reference>
<evidence type="ECO:0000313" key="1">
    <source>
        <dbReference type="EMBL" id="GBO14812.1"/>
    </source>
</evidence>